<comment type="caution">
    <text evidence="6">The sequence shown here is derived from an EMBL/GenBank/DDBJ whole genome shotgun (WGS) entry which is preliminary data.</text>
</comment>
<protein>
    <recommendedName>
        <fullName evidence="4">Anti-sigma factor antagonist</fullName>
    </recommendedName>
</protein>
<dbReference type="NCBIfam" id="TIGR00377">
    <property type="entry name" value="ant_ant_sig"/>
    <property type="match status" value="1"/>
</dbReference>
<dbReference type="InterPro" id="IPR036513">
    <property type="entry name" value="STAS_dom_sf"/>
</dbReference>
<keyword evidence="7" id="KW-1185">Reference proteome</keyword>
<comment type="similarity">
    <text evidence="1 4">Belongs to the anti-sigma-factor antagonist family.</text>
</comment>
<evidence type="ECO:0000256" key="4">
    <source>
        <dbReference type="RuleBase" id="RU003749"/>
    </source>
</evidence>
<name>A0ABV6KL97_9BACI</name>
<dbReference type="Proteomes" id="UP001589738">
    <property type="component" value="Unassembled WGS sequence"/>
</dbReference>
<dbReference type="EMBL" id="JBHLUU010000010">
    <property type="protein sequence ID" value="MFC0474101.1"/>
    <property type="molecule type" value="Genomic_DNA"/>
</dbReference>
<evidence type="ECO:0000259" key="5">
    <source>
        <dbReference type="PROSITE" id="PS50801"/>
    </source>
</evidence>
<dbReference type="InterPro" id="IPR003658">
    <property type="entry name" value="Anti-sigma_ant"/>
</dbReference>
<sequence>MNIKLDITECDGRVAVSVTGEIDVYTAPKLRETLFPLSERNGVNMIINLSGVEYMDSTGLGVFVGTFKNVRSSNGEFQLVGLSDRLKRLFEITGLADIMNISQIEGEPK</sequence>
<comment type="function">
    <text evidence="3">Positive regulator of sigma-B activity. Non-phosphorylated RsbV binds to RsbW, preventing its association with sigma-B. When phosphorylated, releases RsbW, which is then free to complex with and inactivate sigma-B.</text>
</comment>
<dbReference type="PANTHER" id="PTHR33495">
    <property type="entry name" value="ANTI-SIGMA FACTOR ANTAGONIST TM_1081-RELATED-RELATED"/>
    <property type="match status" value="1"/>
</dbReference>
<feature type="domain" description="STAS" evidence="5">
    <location>
        <begin position="3"/>
        <end position="109"/>
    </location>
</feature>
<dbReference type="PANTHER" id="PTHR33495:SF9">
    <property type="entry name" value="ANTI-SIGMA-B FACTOR ANTAGONIST"/>
    <property type="match status" value="1"/>
</dbReference>
<evidence type="ECO:0000256" key="1">
    <source>
        <dbReference type="ARBA" id="ARBA00009013"/>
    </source>
</evidence>
<dbReference type="CDD" id="cd07043">
    <property type="entry name" value="STAS_anti-anti-sigma_factors"/>
    <property type="match status" value="1"/>
</dbReference>
<evidence type="ECO:0000256" key="2">
    <source>
        <dbReference type="ARBA" id="ARBA00022553"/>
    </source>
</evidence>
<reference evidence="6 7" key="1">
    <citation type="submission" date="2024-09" db="EMBL/GenBank/DDBJ databases">
        <authorList>
            <person name="Sun Q."/>
            <person name="Mori K."/>
        </authorList>
    </citation>
    <scope>NUCLEOTIDE SEQUENCE [LARGE SCALE GENOMIC DNA]</scope>
    <source>
        <strain evidence="6 7">CGMCC 1.9126</strain>
    </source>
</reference>
<organism evidence="6 7">
    <name type="scientific">Robertmurraya beringensis</name>
    <dbReference type="NCBI Taxonomy" id="641660"/>
    <lineage>
        <taxon>Bacteria</taxon>
        <taxon>Bacillati</taxon>
        <taxon>Bacillota</taxon>
        <taxon>Bacilli</taxon>
        <taxon>Bacillales</taxon>
        <taxon>Bacillaceae</taxon>
        <taxon>Robertmurraya</taxon>
    </lineage>
</organism>
<dbReference type="SUPFAM" id="SSF52091">
    <property type="entry name" value="SpoIIaa-like"/>
    <property type="match status" value="1"/>
</dbReference>
<dbReference type="RefSeq" id="WP_160549383.1">
    <property type="nucleotide sequence ID" value="NZ_JBHLUU010000010.1"/>
</dbReference>
<dbReference type="PROSITE" id="PS50801">
    <property type="entry name" value="STAS"/>
    <property type="match status" value="1"/>
</dbReference>
<evidence type="ECO:0000313" key="7">
    <source>
        <dbReference type="Proteomes" id="UP001589738"/>
    </source>
</evidence>
<proteinExistence type="inferred from homology"/>
<keyword evidence="2" id="KW-0597">Phosphoprotein</keyword>
<gene>
    <name evidence="6" type="ORF">ACFFHF_02105</name>
</gene>
<evidence type="ECO:0000256" key="3">
    <source>
        <dbReference type="ARBA" id="ARBA00024670"/>
    </source>
</evidence>
<evidence type="ECO:0000313" key="6">
    <source>
        <dbReference type="EMBL" id="MFC0474101.1"/>
    </source>
</evidence>
<dbReference type="Pfam" id="PF01740">
    <property type="entry name" value="STAS"/>
    <property type="match status" value="1"/>
</dbReference>
<dbReference type="Gene3D" id="3.30.750.24">
    <property type="entry name" value="STAS domain"/>
    <property type="match status" value="1"/>
</dbReference>
<dbReference type="InterPro" id="IPR002645">
    <property type="entry name" value="STAS_dom"/>
</dbReference>
<accession>A0ABV6KL97</accession>